<keyword evidence="9" id="KW-0127">Catecholamine biosynthesis</keyword>
<dbReference type="FunCoup" id="G5B8I2">
    <property type="interactions" value="95"/>
</dbReference>
<evidence type="ECO:0000256" key="13">
    <source>
        <dbReference type="ARBA" id="ARBA00022968"/>
    </source>
</evidence>
<evidence type="ECO:0000256" key="16">
    <source>
        <dbReference type="ARBA" id="ARBA00023008"/>
    </source>
</evidence>
<evidence type="ECO:0000256" key="12">
    <source>
        <dbReference type="ARBA" id="ARBA00022896"/>
    </source>
</evidence>
<dbReference type="GO" id="GO:0004500">
    <property type="term" value="F:dopamine beta-monooxygenase activity"/>
    <property type="evidence" value="ECO:0007669"/>
    <property type="project" value="UniProtKB-EC"/>
</dbReference>
<evidence type="ECO:0000256" key="25">
    <source>
        <dbReference type="SAM" id="MobiDB-lite"/>
    </source>
</evidence>
<dbReference type="PROSITE" id="PS00085">
    <property type="entry name" value="CU2_MONOOXYGENASE_2"/>
    <property type="match status" value="1"/>
</dbReference>
<comment type="cofactor">
    <cofactor evidence="1">
        <name>Cu(2+)</name>
        <dbReference type="ChEBI" id="CHEBI:29036"/>
    </cofactor>
</comment>
<comment type="catalytic activity">
    <reaction evidence="23">
        <text>dopamine + 2 L-ascorbate + O2 = (R)-noradrenaline + 2 monodehydro-L-ascorbate radical + H2O</text>
        <dbReference type="Rhea" id="RHEA:19117"/>
        <dbReference type="ChEBI" id="CHEBI:15377"/>
        <dbReference type="ChEBI" id="CHEBI:15379"/>
        <dbReference type="ChEBI" id="CHEBI:38290"/>
        <dbReference type="ChEBI" id="CHEBI:59513"/>
        <dbReference type="ChEBI" id="CHEBI:59905"/>
        <dbReference type="ChEBI" id="CHEBI:72587"/>
        <dbReference type="EC" id="1.14.17.1"/>
    </reaction>
    <physiologicalReaction direction="left-to-right" evidence="23">
        <dbReference type="Rhea" id="RHEA:19118"/>
    </physiologicalReaction>
</comment>
<evidence type="ECO:0000256" key="14">
    <source>
        <dbReference type="ARBA" id="ARBA00022989"/>
    </source>
</evidence>
<dbReference type="Pfam" id="PF03351">
    <property type="entry name" value="DOMON"/>
    <property type="match status" value="1"/>
</dbReference>
<dbReference type="UniPathway" id="UPA00748">
    <property type="reaction ID" value="UER00735"/>
</dbReference>
<dbReference type="InterPro" id="IPR005018">
    <property type="entry name" value="DOMON_domain"/>
</dbReference>
<comment type="subcellular location">
    <subcellularLocation>
        <location evidence="3">Cytoplasmic vesicle</location>
        <location evidence="3">Secretory vesicle</location>
        <location evidence="3">Chromaffin granule lumen</location>
    </subcellularLocation>
    <subcellularLocation>
        <location evidence="2">Cytoplasmic vesicle</location>
        <location evidence="2">Secretory vesicle</location>
        <location evidence="2">Chromaffin granule membrane</location>
        <topology evidence="2">Single-pass type II membrane protein</topology>
    </subcellularLocation>
</comment>
<dbReference type="FunFam" id="2.60.120.310:FF:000003">
    <property type="entry name" value="Dopamine beta-hydroxylase"/>
    <property type="match status" value="1"/>
</dbReference>
<keyword evidence="20" id="KW-0325">Glycoprotein</keyword>
<dbReference type="InterPro" id="IPR036939">
    <property type="entry name" value="Cu2_ascorb_mOase_N_sf"/>
</dbReference>
<evidence type="ECO:0000259" key="27">
    <source>
        <dbReference type="PROSITE" id="PS50836"/>
    </source>
</evidence>
<evidence type="ECO:0000256" key="3">
    <source>
        <dbReference type="ARBA" id="ARBA00004553"/>
    </source>
</evidence>
<evidence type="ECO:0000256" key="17">
    <source>
        <dbReference type="ARBA" id="ARBA00023033"/>
    </source>
</evidence>
<organism evidence="28 29">
    <name type="scientific">Heterocephalus glaber</name>
    <name type="common">Naked mole rat</name>
    <dbReference type="NCBI Taxonomy" id="10181"/>
    <lineage>
        <taxon>Eukaryota</taxon>
        <taxon>Metazoa</taxon>
        <taxon>Chordata</taxon>
        <taxon>Craniata</taxon>
        <taxon>Vertebrata</taxon>
        <taxon>Euteleostomi</taxon>
        <taxon>Mammalia</taxon>
        <taxon>Eutheria</taxon>
        <taxon>Euarchontoglires</taxon>
        <taxon>Glires</taxon>
        <taxon>Rodentia</taxon>
        <taxon>Hystricomorpha</taxon>
        <taxon>Bathyergidae</taxon>
        <taxon>Heterocephalus</taxon>
    </lineage>
</organism>
<dbReference type="GO" id="GO:0005507">
    <property type="term" value="F:copper ion binding"/>
    <property type="evidence" value="ECO:0007669"/>
    <property type="project" value="InterPro"/>
</dbReference>
<evidence type="ECO:0000256" key="18">
    <source>
        <dbReference type="ARBA" id="ARBA00023136"/>
    </source>
</evidence>
<comment type="pathway">
    <text evidence="4">Catecholamine biosynthesis; (R)-noradrenaline biosynthesis; (R)-noradrenaline from dopamine: step 1/1.</text>
</comment>
<evidence type="ECO:0000256" key="4">
    <source>
        <dbReference type="ARBA" id="ARBA00005223"/>
    </source>
</evidence>
<dbReference type="InterPro" id="IPR045266">
    <property type="entry name" value="DOH_DOMON"/>
</dbReference>
<keyword evidence="10 26" id="KW-0812">Transmembrane</keyword>
<dbReference type="SUPFAM" id="SSF49742">
    <property type="entry name" value="PHM/PNGase F"/>
    <property type="match status" value="2"/>
</dbReference>
<keyword evidence="19" id="KW-1015">Disulfide bond</keyword>
<dbReference type="SMART" id="SM00664">
    <property type="entry name" value="DoH"/>
    <property type="match status" value="1"/>
</dbReference>
<dbReference type="GO" id="GO:0042420">
    <property type="term" value="P:dopamine catabolic process"/>
    <property type="evidence" value="ECO:0007669"/>
    <property type="project" value="TreeGrafter"/>
</dbReference>
<evidence type="ECO:0000256" key="8">
    <source>
        <dbReference type="ARBA" id="ARBA00020179"/>
    </source>
</evidence>
<dbReference type="PANTHER" id="PTHR10157:SF29">
    <property type="entry name" value="DOPAMINE BETA-HYDROXYLASE"/>
    <property type="match status" value="1"/>
</dbReference>
<evidence type="ECO:0000256" key="5">
    <source>
        <dbReference type="ARBA" id="ARBA00010676"/>
    </source>
</evidence>
<dbReference type="STRING" id="10181.G5B8I2"/>
<dbReference type="EC" id="1.14.17.1" evidence="7"/>
<dbReference type="PRINTS" id="PR00767">
    <property type="entry name" value="DBMONOXGNASE"/>
</dbReference>
<dbReference type="PROSITE" id="PS50836">
    <property type="entry name" value="DOMON"/>
    <property type="match status" value="1"/>
</dbReference>
<dbReference type="Pfam" id="PF03712">
    <property type="entry name" value="Cu2_monoox_C"/>
    <property type="match status" value="1"/>
</dbReference>
<feature type="region of interest" description="Disordered" evidence="25">
    <location>
        <begin position="699"/>
        <end position="727"/>
    </location>
</feature>
<proteinExistence type="inferred from homology"/>
<evidence type="ECO:0000256" key="19">
    <source>
        <dbReference type="ARBA" id="ARBA00023157"/>
    </source>
</evidence>
<evidence type="ECO:0000256" key="20">
    <source>
        <dbReference type="ARBA" id="ARBA00023180"/>
    </source>
</evidence>
<dbReference type="GO" id="GO:0042421">
    <property type="term" value="P:norepinephrine biosynthetic process"/>
    <property type="evidence" value="ECO:0007669"/>
    <property type="project" value="UniProtKB-UniPathway"/>
</dbReference>
<dbReference type="GO" id="GO:0006589">
    <property type="term" value="P:octopamine biosynthetic process"/>
    <property type="evidence" value="ECO:0007669"/>
    <property type="project" value="TreeGrafter"/>
</dbReference>
<dbReference type="FunFam" id="2.60.120.230:FF:000001">
    <property type="entry name" value="Monooxygenase, DBH-like 1"/>
    <property type="match status" value="1"/>
</dbReference>
<evidence type="ECO:0000256" key="6">
    <source>
        <dbReference type="ARBA" id="ARBA00011406"/>
    </source>
</evidence>
<accession>G5B8I2</accession>
<feature type="transmembrane region" description="Helical" evidence="26">
    <location>
        <begin position="21"/>
        <end position="40"/>
    </location>
</feature>
<keyword evidence="18 26" id="KW-0472">Membrane</keyword>
<dbReference type="InterPro" id="IPR020611">
    <property type="entry name" value="Cu2_ascorb_mOase_CS-1"/>
</dbReference>
<comment type="similarity">
    <text evidence="5">Belongs to the copper type II ascorbate-dependent monooxygenase family.</text>
</comment>
<dbReference type="eggNOG" id="KOG3568">
    <property type="taxonomic scope" value="Eukaryota"/>
</dbReference>
<dbReference type="CDD" id="cd09631">
    <property type="entry name" value="DOMON_DOH"/>
    <property type="match status" value="1"/>
</dbReference>
<keyword evidence="14 26" id="KW-1133">Transmembrane helix</keyword>
<reference evidence="28 29" key="1">
    <citation type="journal article" date="2011" name="Nature">
        <title>Genome sequencing reveals insights into physiology and longevity of the naked mole rat.</title>
        <authorList>
            <person name="Kim E.B."/>
            <person name="Fang X."/>
            <person name="Fushan A.A."/>
            <person name="Huang Z."/>
            <person name="Lobanov A.V."/>
            <person name="Han L."/>
            <person name="Marino S.M."/>
            <person name="Sun X."/>
            <person name="Turanov A.A."/>
            <person name="Yang P."/>
            <person name="Yim S.H."/>
            <person name="Zhao X."/>
            <person name="Kasaikina M.V."/>
            <person name="Stoletzki N."/>
            <person name="Peng C."/>
            <person name="Polak P."/>
            <person name="Xiong Z."/>
            <person name="Kiezun A."/>
            <person name="Zhu Y."/>
            <person name="Chen Y."/>
            <person name="Kryukov G.V."/>
            <person name="Zhang Q."/>
            <person name="Peshkin L."/>
            <person name="Yang L."/>
            <person name="Bronson R.T."/>
            <person name="Buffenstein R."/>
            <person name="Wang B."/>
            <person name="Han C."/>
            <person name="Li Q."/>
            <person name="Chen L."/>
            <person name="Zhao W."/>
            <person name="Sunyaev S.R."/>
            <person name="Park T.J."/>
            <person name="Zhang G."/>
            <person name="Wang J."/>
            <person name="Gladyshev V.N."/>
        </authorList>
    </citation>
    <scope>NUCLEOTIDE SEQUENCE [LARGE SCALE GENOMIC DNA]</scope>
</reference>
<dbReference type="EMBL" id="JH169003">
    <property type="protein sequence ID" value="EHB05593.1"/>
    <property type="molecule type" value="Genomic_DNA"/>
</dbReference>
<dbReference type="InterPro" id="IPR014784">
    <property type="entry name" value="Cu2_ascorb_mOase-like_C"/>
</dbReference>
<evidence type="ECO:0000256" key="9">
    <source>
        <dbReference type="ARBA" id="ARBA00022584"/>
    </source>
</evidence>
<evidence type="ECO:0000256" key="24">
    <source>
        <dbReference type="ARBA" id="ARBA00081058"/>
    </source>
</evidence>
<protein>
    <recommendedName>
        <fullName evidence="8">Dopamine beta-hydroxylase</fullName>
        <ecNumber evidence="7">1.14.17.1</ecNumber>
    </recommendedName>
    <alternativeName>
        <fullName evidence="24">Dopamine beta-monooxygenase</fullName>
    </alternativeName>
</protein>
<feature type="domain" description="DOMON" evidence="27">
    <location>
        <begin position="60"/>
        <end position="176"/>
    </location>
</feature>
<comment type="subunit">
    <text evidence="6">Homotetramer; composed of two disulfide-linked dimers.</text>
</comment>
<dbReference type="InterPro" id="IPR028460">
    <property type="entry name" value="Tbh/DBH"/>
</dbReference>
<sequence>MQDPSCQHRGPGLPSPSVREAASMYGTAVAIFLVILVAALQGSAPPENPFPYHILLDPQGTLELSWNVSYIQETVHFRLLVRGLKAGLLFGMSDRGELENADLVVLWTNGDSAYFADAWSDWKGQIHLDTQQDYQLLQAQGTPDGLSLLFKRPFGTCDPKDYFIQDDTVHLVYGILEQPFSSLEAINTSGLQTGLQRVQLLKPELPVPTMPADTRTMEIRAPDVLIPAQETTYWCYISELPQGFPRHHIVMYEPLVTQGNEALVHHMEIFQCAGAFESFPHFSGPCDSRMKPERLNHCRHVLAAWALGAKAFYYPQEAGLPFGGKGSSRFLRLEVHYHNPLKIQGRRDSSGIRLYYTATLRHFDAGILELGLVYTPLMAIPPREAAFVLTGYCTDKCTQLALPPTGIHIFASQLHTHLTGRKVVTVLARDGRELEVVNRDNHYSPHFQEIRMLKKAVSVLPGDVLITSCTYNTEDRKLATVGGFGILEEMCVNYVHYYPQTQLELCKSTVDAGFLQKYFHLVNRFNSEEVCTCPQASVPEQFASVPWNSFSRDVLAALYGSAPISMHCNKSSAIRFQGVGLQGPGWSPLATPLLAPGLQEVGVLSKGWGLDPQRPSGLLLGTGALQLGSGKLPMPGVLRELGPSLSKTPWHGGSMGQTADAAGNLAFIRWHRVWGRGTPGSGVEGEWDLQPLPEMVSTLEEPTPQCPPSLVQHPAGPTVVSLSRGRG</sequence>
<keyword evidence="21" id="KW-0968">Cytoplasmic vesicle</keyword>
<evidence type="ECO:0000256" key="26">
    <source>
        <dbReference type="SAM" id="Phobius"/>
    </source>
</evidence>
<dbReference type="InterPro" id="IPR014783">
    <property type="entry name" value="Cu2_ascorb_mOase_CS-2"/>
</dbReference>
<dbReference type="InterPro" id="IPR000323">
    <property type="entry name" value="Cu2_ascorb_mOase_N"/>
</dbReference>
<evidence type="ECO:0000256" key="11">
    <source>
        <dbReference type="ARBA" id="ARBA00022723"/>
    </source>
</evidence>
<evidence type="ECO:0000256" key="1">
    <source>
        <dbReference type="ARBA" id="ARBA00001973"/>
    </source>
</evidence>
<keyword evidence="16" id="KW-0186">Copper</keyword>
<dbReference type="GO" id="GO:0042584">
    <property type="term" value="C:chromaffin granule membrane"/>
    <property type="evidence" value="ECO:0007669"/>
    <property type="project" value="UniProtKB-SubCell"/>
</dbReference>
<dbReference type="AlphaFoldDB" id="G5B8I2"/>
<evidence type="ECO:0000256" key="21">
    <source>
        <dbReference type="ARBA" id="ARBA00023329"/>
    </source>
</evidence>
<dbReference type="PANTHER" id="PTHR10157">
    <property type="entry name" value="DOPAMINE BETA HYDROXYLASE RELATED"/>
    <property type="match status" value="1"/>
</dbReference>
<keyword evidence="15" id="KW-0560">Oxidoreductase</keyword>
<dbReference type="InParanoid" id="G5B8I2"/>
<dbReference type="Proteomes" id="UP000006813">
    <property type="component" value="Unassembled WGS sequence"/>
</dbReference>
<dbReference type="GO" id="GO:0031418">
    <property type="term" value="F:L-ascorbic acid binding"/>
    <property type="evidence" value="ECO:0007669"/>
    <property type="project" value="UniProtKB-KW"/>
</dbReference>
<dbReference type="Gene3D" id="2.60.120.310">
    <property type="entry name" value="Copper type II, ascorbate-dependent monooxygenase, N-terminal domain"/>
    <property type="match status" value="1"/>
</dbReference>
<dbReference type="GO" id="GO:0005615">
    <property type="term" value="C:extracellular space"/>
    <property type="evidence" value="ECO:0007669"/>
    <property type="project" value="TreeGrafter"/>
</dbReference>
<evidence type="ECO:0000256" key="7">
    <source>
        <dbReference type="ARBA" id="ARBA00012686"/>
    </source>
</evidence>
<dbReference type="InterPro" id="IPR008977">
    <property type="entry name" value="PHM/PNGase_F_dom_sf"/>
</dbReference>
<name>G5B8I2_HETGA</name>
<keyword evidence="13" id="KW-0735">Signal-anchor</keyword>
<evidence type="ECO:0000256" key="22">
    <source>
        <dbReference type="ARBA" id="ARBA00037327"/>
    </source>
</evidence>
<evidence type="ECO:0000313" key="29">
    <source>
        <dbReference type="Proteomes" id="UP000006813"/>
    </source>
</evidence>
<evidence type="ECO:0000313" key="28">
    <source>
        <dbReference type="EMBL" id="EHB05593.1"/>
    </source>
</evidence>
<dbReference type="Pfam" id="PF01082">
    <property type="entry name" value="Cu2_monooxygen"/>
    <property type="match status" value="1"/>
</dbReference>
<evidence type="ECO:0000256" key="23">
    <source>
        <dbReference type="ARBA" id="ARBA00047952"/>
    </source>
</evidence>
<dbReference type="Gene3D" id="2.60.120.230">
    <property type="match status" value="1"/>
</dbReference>
<dbReference type="PROSITE" id="PS00084">
    <property type="entry name" value="CU2_MONOOXYGENASE_1"/>
    <property type="match status" value="1"/>
</dbReference>
<keyword evidence="17" id="KW-0503">Monooxygenase</keyword>
<gene>
    <name evidence="28" type="ORF">GW7_14324</name>
</gene>
<keyword evidence="11" id="KW-0479">Metal-binding</keyword>
<comment type="function">
    <text evidence="22">Catalyzes the hydroxylation of dopamine to noradrenaline (also known as norepinephrine), and is thus vital for regulation of these neurotransmitters.</text>
</comment>
<dbReference type="GO" id="GO:0034466">
    <property type="term" value="C:chromaffin granule lumen"/>
    <property type="evidence" value="ECO:0007669"/>
    <property type="project" value="UniProtKB-SubCell"/>
</dbReference>
<keyword evidence="12" id="KW-0847">Vitamin C</keyword>
<evidence type="ECO:0000256" key="15">
    <source>
        <dbReference type="ARBA" id="ARBA00023002"/>
    </source>
</evidence>
<dbReference type="InterPro" id="IPR024548">
    <property type="entry name" value="Cu2_monoox_C"/>
</dbReference>
<evidence type="ECO:0000256" key="2">
    <source>
        <dbReference type="ARBA" id="ARBA00004351"/>
    </source>
</evidence>
<dbReference type="InterPro" id="IPR000945">
    <property type="entry name" value="DBH-like"/>
</dbReference>
<evidence type="ECO:0000256" key="10">
    <source>
        <dbReference type="ARBA" id="ARBA00022692"/>
    </source>
</evidence>